<dbReference type="RefSeq" id="WP_271887800.1">
    <property type="nucleotide sequence ID" value="NZ_JAQBIE010000004.1"/>
</dbReference>
<comment type="caution">
    <text evidence="4">The sequence shown here is derived from an EMBL/GenBank/DDBJ whole genome shotgun (WGS) entry which is preliminary data.</text>
</comment>
<dbReference type="Proteomes" id="UP001165641">
    <property type="component" value="Unassembled WGS sequence"/>
</dbReference>
<sequence length="269" mass="28666">MRVALPIALLALALGQIRDGTALAQGATPAGEAANISTTPPPVRPDRSSPRKQIEPAPQSDPDSMAFGPPAPPDWWLERPSEQEFAACMLALNMLGTQYTLPPTVSDPDNGDCGIARPVLVDQIIPGVTLQGKAMMQCATARALALWTREFVVPAAATLQGAPRITGMTPGSTYHCRARIGTGNSRPKLSEHAKGNAIDIASFQFDGHDPVPIAPRKGKGDRIEAFQRAVRASGCLYFTTVLGPGSNTAHADHLHLDIAQRRGDWRICQ</sequence>
<proteinExistence type="predicted"/>
<keyword evidence="5" id="KW-1185">Reference proteome</keyword>
<evidence type="ECO:0000256" key="2">
    <source>
        <dbReference type="SAM" id="SignalP"/>
    </source>
</evidence>
<dbReference type="Pfam" id="PF06904">
    <property type="entry name" value="Extensin-like_C"/>
    <property type="match status" value="1"/>
</dbReference>
<accession>A0ABT4ZBD8</accession>
<organism evidence="4 5">
    <name type="scientific">Paracoccus onchidii</name>
    <dbReference type="NCBI Taxonomy" id="3017813"/>
    <lineage>
        <taxon>Bacteria</taxon>
        <taxon>Pseudomonadati</taxon>
        <taxon>Pseudomonadota</taxon>
        <taxon>Alphaproteobacteria</taxon>
        <taxon>Rhodobacterales</taxon>
        <taxon>Paracoccaceae</taxon>
        <taxon>Paracoccus</taxon>
    </lineage>
</organism>
<dbReference type="InterPro" id="IPR009683">
    <property type="entry name" value="Extensin-like_C"/>
</dbReference>
<feature type="compositionally biased region" description="Basic and acidic residues" evidence="1">
    <location>
        <begin position="44"/>
        <end position="54"/>
    </location>
</feature>
<feature type="signal peptide" evidence="2">
    <location>
        <begin position="1"/>
        <end position="24"/>
    </location>
</feature>
<evidence type="ECO:0000259" key="3">
    <source>
        <dbReference type="Pfam" id="PF06904"/>
    </source>
</evidence>
<evidence type="ECO:0000256" key="1">
    <source>
        <dbReference type="SAM" id="MobiDB-lite"/>
    </source>
</evidence>
<feature type="region of interest" description="Disordered" evidence="1">
    <location>
        <begin position="26"/>
        <end position="76"/>
    </location>
</feature>
<evidence type="ECO:0000313" key="4">
    <source>
        <dbReference type="EMBL" id="MDB6176669.1"/>
    </source>
</evidence>
<name>A0ABT4ZBD8_9RHOB</name>
<keyword evidence="2" id="KW-0732">Signal</keyword>
<gene>
    <name evidence="4" type="ORF">PAF17_04025</name>
</gene>
<dbReference type="EMBL" id="JAQBIE010000004">
    <property type="protein sequence ID" value="MDB6176669.1"/>
    <property type="molecule type" value="Genomic_DNA"/>
</dbReference>
<evidence type="ECO:0000313" key="5">
    <source>
        <dbReference type="Proteomes" id="UP001165641"/>
    </source>
</evidence>
<reference evidence="4" key="1">
    <citation type="submission" date="2022-12" db="EMBL/GenBank/DDBJ databases">
        <title>Paracoccus onchidii sp. nov., isolated from a marine invertebrate from the South China Sea.</title>
        <authorList>
            <person name="Xu S."/>
            <person name="Liu Z."/>
            <person name="Xu Y."/>
        </authorList>
    </citation>
    <scope>NUCLEOTIDE SEQUENCE</scope>
    <source>
        <strain evidence="4">Z330</strain>
    </source>
</reference>
<protein>
    <submittedName>
        <fullName evidence="4">Extensin family protein</fullName>
    </submittedName>
</protein>
<feature type="domain" description="Extensin-like C-terminal" evidence="3">
    <location>
        <begin position="87"/>
        <end position="269"/>
    </location>
</feature>
<feature type="chain" id="PRO_5047294788" evidence="2">
    <location>
        <begin position="25"/>
        <end position="269"/>
    </location>
</feature>